<gene>
    <name evidence="1" type="ORF">DS745_03675</name>
</gene>
<keyword evidence="2" id="KW-1185">Reference proteome</keyword>
<evidence type="ECO:0000313" key="2">
    <source>
        <dbReference type="Proteomes" id="UP000290649"/>
    </source>
</evidence>
<dbReference type="AlphaFoldDB" id="A0A4Q0VXL2"/>
<comment type="caution">
    <text evidence="1">The sequence shown here is derived from an EMBL/GenBank/DDBJ whole genome shotgun (WGS) entry which is preliminary data.</text>
</comment>
<dbReference type="Proteomes" id="UP000290649">
    <property type="component" value="Unassembled WGS sequence"/>
</dbReference>
<dbReference type="RefSeq" id="WP_129076835.1">
    <property type="nucleotide sequence ID" value="NZ_QOUX01000001.1"/>
</dbReference>
<sequence length="140" mass="16205">MVRKSVLLLVFITIFFNYSIINAENNKHVEILIIESDEIIKSVPINPNIQSEVEHIISKIDDVVKKFRPIPDKGVLMKIPLEPSININNQFLNTLIDEVIIIIPEDENPYLLVFDDENRSWFFTFSTPLNKLLKTLNVSL</sequence>
<name>A0A4Q0VXL2_9BACI</name>
<proteinExistence type="predicted"/>
<dbReference type="OrthoDB" id="2083243at2"/>
<reference evidence="1 2" key="1">
    <citation type="journal article" date="2019" name="Int. J. Syst. Evol. Microbiol.">
        <title>Anaerobacillus alkaliphilus sp. nov., a novel alkaliphilic and moderately halophilic bacterium.</title>
        <authorList>
            <person name="Borsodi A.K."/>
            <person name="Aszalos J.M."/>
            <person name="Bihari P."/>
            <person name="Nagy I."/>
            <person name="Schumann P."/>
            <person name="Sproer C."/>
            <person name="Kovacs A.L."/>
            <person name="Boka K."/>
            <person name="Dobosy P."/>
            <person name="Ovari M."/>
            <person name="Szili-Kovacs T."/>
            <person name="Toth E."/>
        </authorList>
    </citation>
    <scope>NUCLEOTIDE SEQUENCE [LARGE SCALE GENOMIC DNA]</scope>
    <source>
        <strain evidence="1 2">B16-10</strain>
    </source>
</reference>
<evidence type="ECO:0000313" key="1">
    <source>
        <dbReference type="EMBL" id="RXJ04493.1"/>
    </source>
</evidence>
<organism evidence="1 2">
    <name type="scientific">Anaerobacillus alkaliphilus</name>
    <dbReference type="NCBI Taxonomy" id="1548597"/>
    <lineage>
        <taxon>Bacteria</taxon>
        <taxon>Bacillati</taxon>
        <taxon>Bacillota</taxon>
        <taxon>Bacilli</taxon>
        <taxon>Bacillales</taxon>
        <taxon>Bacillaceae</taxon>
        <taxon>Anaerobacillus</taxon>
    </lineage>
</organism>
<evidence type="ECO:0008006" key="3">
    <source>
        <dbReference type="Google" id="ProtNLM"/>
    </source>
</evidence>
<protein>
    <recommendedName>
        <fullName evidence="3">Group-specific protein</fullName>
    </recommendedName>
</protein>
<accession>A0A4Q0VXL2</accession>
<dbReference type="EMBL" id="QOUX01000001">
    <property type="protein sequence ID" value="RXJ04493.1"/>
    <property type="molecule type" value="Genomic_DNA"/>
</dbReference>